<feature type="chain" id="PRO_5015937301" evidence="1">
    <location>
        <begin position="22"/>
        <end position="173"/>
    </location>
</feature>
<sequence length="173" mass="18490">MLMTAARLAPLFALVTLGAAAAVSADTPQQLSARVGDAAFVSDDEGITLIPIGTSFTLTASTAGASAYPPPKTRIDRLSIVCDGFTPGAPFRLDAAAFSRSTCEVRYVYGTRGFGEAPEAEYQLDTSSADQLFEVTAARGKVVEGRFRFQLRDEAGRRLPVVDGRFVAEDRQY</sequence>
<name>A0A2W5KF35_9GAMM</name>
<evidence type="ECO:0000313" key="2">
    <source>
        <dbReference type="EMBL" id="PZQ14048.1"/>
    </source>
</evidence>
<feature type="signal peptide" evidence="1">
    <location>
        <begin position="1"/>
        <end position="21"/>
    </location>
</feature>
<accession>A0A2W5KF35</accession>
<dbReference type="AlphaFoldDB" id="A0A2W5KF35"/>
<dbReference type="EMBL" id="QFPO01000008">
    <property type="protein sequence ID" value="PZQ14048.1"/>
    <property type="molecule type" value="Genomic_DNA"/>
</dbReference>
<dbReference type="Proteomes" id="UP000249046">
    <property type="component" value="Unassembled WGS sequence"/>
</dbReference>
<keyword evidence="1" id="KW-0732">Signal</keyword>
<gene>
    <name evidence="2" type="ORF">DI564_10835</name>
</gene>
<protein>
    <submittedName>
        <fullName evidence="2">Uncharacterized protein</fullName>
    </submittedName>
</protein>
<comment type="caution">
    <text evidence="2">The sequence shown here is derived from an EMBL/GenBank/DDBJ whole genome shotgun (WGS) entry which is preliminary data.</text>
</comment>
<evidence type="ECO:0000313" key="3">
    <source>
        <dbReference type="Proteomes" id="UP000249046"/>
    </source>
</evidence>
<organism evidence="2 3">
    <name type="scientific">Rhodanobacter denitrificans</name>
    <dbReference type="NCBI Taxonomy" id="666685"/>
    <lineage>
        <taxon>Bacteria</taxon>
        <taxon>Pseudomonadati</taxon>
        <taxon>Pseudomonadota</taxon>
        <taxon>Gammaproteobacteria</taxon>
        <taxon>Lysobacterales</taxon>
        <taxon>Rhodanobacteraceae</taxon>
        <taxon>Rhodanobacter</taxon>
    </lineage>
</organism>
<reference evidence="2 3" key="1">
    <citation type="submission" date="2017-08" db="EMBL/GenBank/DDBJ databases">
        <title>Infants hospitalized years apart are colonized by the same room-sourced microbial strains.</title>
        <authorList>
            <person name="Brooks B."/>
            <person name="Olm M.R."/>
            <person name="Firek B.A."/>
            <person name="Baker R."/>
            <person name="Thomas B.C."/>
            <person name="Morowitz M.J."/>
            <person name="Banfield J.F."/>
        </authorList>
    </citation>
    <scope>NUCLEOTIDE SEQUENCE [LARGE SCALE GENOMIC DNA]</scope>
    <source>
        <strain evidence="2">S2_005_003_R2_42</strain>
    </source>
</reference>
<evidence type="ECO:0000256" key="1">
    <source>
        <dbReference type="SAM" id="SignalP"/>
    </source>
</evidence>
<proteinExistence type="predicted"/>